<accession>A0ABR7RIU0</accession>
<gene>
    <name evidence="3" type="ORF">IBL26_04485</name>
</gene>
<evidence type="ECO:0000256" key="1">
    <source>
        <dbReference type="SAM" id="SignalP"/>
    </source>
</evidence>
<feature type="domain" description="Rap1a immunity protein" evidence="2">
    <location>
        <begin position="34"/>
        <end position="120"/>
    </location>
</feature>
<evidence type="ECO:0000313" key="4">
    <source>
        <dbReference type="Proteomes" id="UP000626026"/>
    </source>
</evidence>
<proteinExistence type="predicted"/>
<reference evidence="3 4" key="1">
    <citation type="journal article" date="2013" name="Int. J. Syst. Evol. Microbiol.">
        <title>Roseomonas aerophila sp. nov., isolated from air.</title>
        <authorList>
            <person name="Kim S.J."/>
            <person name="Weon H.Y."/>
            <person name="Ahn J.H."/>
            <person name="Hong S.B."/>
            <person name="Seok S.J."/>
            <person name="Whang K.S."/>
            <person name="Kwon S.W."/>
        </authorList>
    </citation>
    <scope>NUCLEOTIDE SEQUENCE [LARGE SCALE GENOMIC DNA]</scope>
    <source>
        <strain evidence="3 4">NBRC 108923</strain>
    </source>
</reference>
<name>A0ABR7RIU0_9PROT</name>
<feature type="signal peptide" evidence="1">
    <location>
        <begin position="1"/>
        <end position="23"/>
    </location>
</feature>
<feature type="chain" id="PRO_5045246394" description="Rap1a immunity protein domain-containing protein" evidence="1">
    <location>
        <begin position="24"/>
        <end position="134"/>
    </location>
</feature>
<evidence type="ECO:0000313" key="3">
    <source>
        <dbReference type="EMBL" id="MBC9206082.1"/>
    </source>
</evidence>
<keyword evidence="4" id="KW-1185">Reference proteome</keyword>
<dbReference type="RefSeq" id="WP_187783264.1">
    <property type="nucleotide sequence ID" value="NZ_JACTVA010000005.1"/>
</dbReference>
<keyword evidence="1" id="KW-0732">Signal</keyword>
<protein>
    <recommendedName>
        <fullName evidence="2">Rap1a immunity protein domain-containing protein</fullName>
    </recommendedName>
</protein>
<dbReference type="Proteomes" id="UP000626026">
    <property type="component" value="Unassembled WGS sequence"/>
</dbReference>
<dbReference type="Pfam" id="PF18602">
    <property type="entry name" value="Rap1a"/>
    <property type="match status" value="1"/>
</dbReference>
<dbReference type="InterPro" id="IPR041238">
    <property type="entry name" value="Rap1a"/>
</dbReference>
<dbReference type="EMBL" id="JACTVA010000005">
    <property type="protein sequence ID" value="MBC9206082.1"/>
    <property type="molecule type" value="Genomic_DNA"/>
</dbReference>
<organism evidence="3 4">
    <name type="scientific">Teichococcus aerophilus</name>
    <dbReference type="NCBI Taxonomy" id="1224513"/>
    <lineage>
        <taxon>Bacteria</taxon>
        <taxon>Pseudomonadati</taxon>
        <taxon>Pseudomonadota</taxon>
        <taxon>Alphaproteobacteria</taxon>
        <taxon>Acetobacterales</taxon>
        <taxon>Roseomonadaceae</taxon>
        <taxon>Roseomonas</taxon>
    </lineage>
</organism>
<sequence length="134" mass="14071">MRIPLTLCTAMAMAAAWMPTAQAQPAPGQVTTGVLAGFCGNSASEAERGFCQGFLIGAGQYHVEVSRPGGSPSVFCLPTPAPSLEQAQADFVTWSQAHPQYAGDKAIDGLMRWSANAYPCPPPPAAPTRPRARR</sequence>
<evidence type="ECO:0000259" key="2">
    <source>
        <dbReference type="Pfam" id="PF18602"/>
    </source>
</evidence>
<comment type="caution">
    <text evidence="3">The sequence shown here is derived from an EMBL/GenBank/DDBJ whole genome shotgun (WGS) entry which is preliminary data.</text>
</comment>